<organism evidence="1">
    <name type="scientific">marine sediment metagenome</name>
    <dbReference type="NCBI Taxonomy" id="412755"/>
    <lineage>
        <taxon>unclassified sequences</taxon>
        <taxon>metagenomes</taxon>
        <taxon>ecological metagenomes</taxon>
    </lineage>
</organism>
<protein>
    <submittedName>
        <fullName evidence="1">Uncharacterized protein</fullName>
    </submittedName>
</protein>
<evidence type="ECO:0000313" key="1">
    <source>
        <dbReference type="EMBL" id="KKL98871.1"/>
    </source>
</evidence>
<dbReference type="EMBL" id="LAZR01017813">
    <property type="protein sequence ID" value="KKL98871.1"/>
    <property type="molecule type" value="Genomic_DNA"/>
</dbReference>
<gene>
    <name evidence="1" type="ORF">LCGC14_1820150</name>
</gene>
<dbReference type="AlphaFoldDB" id="A0A0F9H7D3"/>
<reference evidence="1" key="1">
    <citation type="journal article" date="2015" name="Nature">
        <title>Complex archaea that bridge the gap between prokaryotes and eukaryotes.</title>
        <authorList>
            <person name="Spang A."/>
            <person name="Saw J.H."/>
            <person name="Jorgensen S.L."/>
            <person name="Zaremba-Niedzwiedzka K."/>
            <person name="Martijn J."/>
            <person name="Lind A.E."/>
            <person name="van Eijk R."/>
            <person name="Schleper C."/>
            <person name="Guy L."/>
            <person name="Ettema T.J."/>
        </authorList>
    </citation>
    <scope>NUCLEOTIDE SEQUENCE</scope>
</reference>
<sequence length="99" mass="11396">MTDRYILINGKAKPEPGLLRWAIWFETADRKIEVTKTDKYIVSTVFLGLDHSFGEGPPLIFETMVFSQTNDEQDMNRYSTLEEAKAGHAEMVKKWIGEL</sequence>
<name>A0A0F9H7D3_9ZZZZ</name>
<accession>A0A0F9H7D3</accession>
<comment type="caution">
    <text evidence="1">The sequence shown here is derived from an EMBL/GenBank/DDBJ whole genome shotgun (WGS) entry which is preliminary data.</text>
</comment>
<proteinExistence type="predicted"/>